<reference evidence="1" key="1">
    <citation type="submission" date="2020-06" db="EMBL/GenBank/DDBJ databases">
        <authorList>
            <person name="Li T."/>
            <person name="Hu X."/>
            <person name="Zhang T."/>
            <person name="Song X."/>
            <person name="Zhang H."/>
            <person name="Dai N."/>
            <person name="Sheng W."/>
            <person name="Hou X."/>
            <person name="Wei L."/>
        </authorList>
    </citation>
    <scope>NUCLEOTIDE SEQUENCE</scope>
    <source>
        <strain evidence="1">G01</strain>
        <tissue evidence="1">Leaf</tissue>
    </source>
</reference>
<accession>A0AAW2IQX2</accession>
<dbReference type="AlphaFoldDB" id="A0AAW2IQX2"/>
<evidence type="ECO:0000313" key="1">
    <source>
        <dbReference type="EMBL" id="KAL0284742.1"/>
    </source>
</evidence>
<name>A0AAW2IQX2_9LAMI</name>
<gene>
    <name evidence="1" type="ORF">Sangu_2810300</name>
</gene>
<proteinExistence type="predicted"/>
<comment type="caution">
    <text evidence="1">The sequence shown here is derived from an EMBL/GenBank/DDBJ whole genome shotgun (WGS) entry which is preliminary data.</text>
</comment>
<sequence>MKPTPEGLSEMFQVEDLETGHWDPMETCTKYCSRVSSTGDVGRLYSFSGLVGKVVN</sequence>
<protein>
    <submittedName>
        <fullName evidence="1">Uncharacterized protein</fullName>
    </submittedName>
</protein>
<organism evidence="1">
    <name type="scientific">Sesamum angustifolium</name>
    <dbReference type="NCBI Taxonomy" id="2727405"/>
    <lineage>
        <taxon>Eukaryota</taxon>
        <taxon>Viridiplantae</taxon>
        <taxon>Streptophyta</taxon>
        <taxon>Embryophyta</taxon>
        <taxon>Tracheophyta</taxon>
        <taxon>Spermatophyta</taxon>
        <taxon>Magnoliopsida</taxon>
        <taxon>eudicotyledons</taxon>
        <taxon>Gunneridae</taxon>
        <taxon>Pentapetalae</taxon>
        <taxon>asterids</taxon>
        <taxon>lamiids</taxon>
        <taxon>Lamiales</taxon>
        <taxon>Pedaliaceae</taxon>
        <taxon>Sesamum</taxon>
    </lineage>
</organism>
<dbReference type="EMBL" id="JACGWK010001633">
    <property type="protein sequence ID" value="KAL0284742.1"/>
    <property type="molecule type" value="Genomic_DNA"/>
</dbReference>
<reference evidence="1" key="2">
    <citation type="journal article" date="2024" name="Plant">
        <title>Genomic evolution and insights into agronomic trait innovations of Sesamum species.</title>
        <authorList>
            <person name="Miao H."/>
            <person name="Wang L."/>
            <person name="Qu L."/>
            <person name="Liu H."/>
            <person name="Sun Y."/>
            <person name="Le M."/>
            <person name="Wang Q."/>
            <person name="Wei S."/>
            <person name="Zheng Y."/>
            <person name="Lin W."/>
            <person name="Duan Y."/>
            <person name="Cao H."/>
            <person name="Xiong S."/>
            <person name="Wang X."/>
            <person name="Wei L."/>
            <person name="Li C."/>
            <person name="Ma Q."/>
            <person name="Ju M."/>
            <person name="Zhao R."/>
            <person name="Li G."/>
            <person name="Mu C."/>
            <person name="Tian Q."/>
            <person name="Mei H."/>
            <person name="Zhang T."/>
            <person name="Gao T."/>
            <person name="Zhang H."/>
        </authorList>
    </citation>
    <scope>NUCLEOTIDE SEQUENCE</scope>
    <source>
        <strain evidence="1">G01</strain>
    </source>
</reference>